<dbReference type="OrthoDB" id="7537227at2759"/>
<evidence type="ECO:0000256" key="8">
    <source>
        <dbReference type="SAM" id="MobiDB-lite"/>
    </source>
</evidence>
<dbReference type="KEGG" id="egr:104426297"/>
<feature type="region of interest" description="Disordered" evidence="8">
    <location>
        <begin position="1"/>
        <end position="25"/>
    </location>
</feature>
<evidence type="ECO:0000256" key="1">
    <source>
        <dbReference type="ARBA" id="ARBA00000900"/>
    </source>
</evidence>
<evidence type="ECO:0000256" key="5">
    <source>
        <dbReference type="ARBA" id="ARBA00022737"/>
    </source>
</evidence>
<dbReference type="Pfam" id="PF04564">
    <property type="entry name" value="U-box"/>
    <property type="match status" value="1"/>
</dbReference>
<dbReference type="InterPro" id="IPR003613">
    <property type="entry name" value="Ubox_domain"/>
</dbReference>
<dbReference type="EMBL" id="KK198763">
    <property type="protein sequence ID" value="KCW49324.1"/>
    <property type="molecule type" value="Genomic_DNA"/>
</dbReference>
<dbReference type="Gene3D" id="1.25.10.10">
    <property type="entry name" value="Leucine-rich Repeat Variant"/>
    <property type="match status" value="1"/>
</dbReference>
<dbReference type="Gene3D" id="3.30.40.10">
    <property type="entry name" value="Zinc/RING finger domain, C3HC4 (zinc finger)"/>
    <property type="match status" value="1"/>
</dbReference>
<dbReference type="Gramene" id="KCW49324">
    <property type="protein sequence ID" value="KCW49324"/>
    <property type="gene ID" value="EUGRSUZ_K02878"/>
</dbReference>
<dbReference type="PROSITE" id="PS51698">
    <property type="entry name" value="U_BOX"/>
    <property type="match status" value="1"/>
</dbReference>
<dbReference type="InterPro" id="IPR011989">
    <property type="entry name" value="ARM-like"/>
</dbReference>
<dbReference type="InterPro" id="IPR013083">
    <property type="entry name" value="Znf_RING/FYVE/PHD"/>
</dbReference>
<comment type="pathway">
    <text evidence="2">Protein modification; protein ubiquitination.</text>
</comment>
<dbReference type="SUPFAM" id="SSF48371">
    <property type="entry name" value="ARM repeat"/>
    <property type="match status" value="1"/>
</dbReference>
<dbReference type="EC" id="2.3.2.27" evidence="3"/>
<dbReference type="SUPFAM" id="SSF57850">
    <property type="entry name" value="RING/U-box"/>
    <property type="match status" value="1"/>
</dbReference>
<feature type="repeat" description="ARM" evidence="7">
    <location>
        <begin position="263"/>
        <end position="305"/>
    </location>
</feature>
<evidence type="ECO:0000256" key="7">
    <source>
        <dbReference type="PROSITE-ProRule" id="PRU00259"/>
    </source>
</evidence>
<name>A0A059A6G2_EUCGR</name>
<evidence type="ECO:0000256" key="4">
    <source>
        <dbReference type="ARBA" id="ARBA00022679"/>
    </source>
</evidence>
<dbReference type="InParanoid" id="A0A059A6G2"/>
<dbReference type="PANTHER" id="PTHR23315">
    <property type="entry name" value="U BOX DOMAIN-CONTAINING"/>
    <property type="match status" value="1"/>
</dbReference>
<evidence type="ECO:0000256" key="6">
    <source>
        <dbReference type="ARBA" id="ARBA00022786"/>
    </source>
</evidence>
<feature type="compositionally biased region" description="Low complexity" evidence="8">
    <location>
        <begin position="10"/>
        <end position="19"/>
    </location>
</feature>
<dbReference type="SMART" id="SM00504">
    <property type="entry name" value="Ubox"/>
    <property type="match status" value="1"/>
</dbReference>
<dbReference type="GO" id="GO:0016567">
    <property type="term" value="P:protein ubiquitination"/>
    <property type="evidence" value="ECO:0007669"/>
    <property type="project" value="UniProtKB-UniPathway"/>
</dbReference>
<feature type="repeat" description="ARM" evidence="7">
    <location>
        <begin position="304"/>
        <end position="341"/>
    </location>
</feature>
<dbReference type="OMA" id="VCRDLRF"/>
<dbReference type="GO" id="GO:0061630">
    <property type="term" value="F:ubiquitin protein ligase activity"/>
    <property type="evidence" value="ECO:0007669"/>
    <property type="project" value="UniProtKB-EC"/>
</dbReference>
<protein>
    <recommendedName>
        <fullName evidence="3">RING-type E3 ubiquitin transferase</fullName>
        <ecNumber evidence="3">2.3.2.27</ecNumber>
    </recommendedName>
</protein>
<dbReference type="Pfam" id="PF00514">
    <property type="entry name" value="Arm"/>
    <property type="match status" value="2"/>
</dbReference>
<proteinExistence type="predicted"/>
<feature type="domain" description="U-box" evidence="9">
    <location>
        <begin position="24"/>
        <end position="98"/>
    </location>
</feature>
<evidence type="ECO:0000256" key="3">
    <source>
        <dbReference type="ARBA" id="ARBA00012483"/>
    </source>
</evidence>
<reference evidence="10" key="1">
    <citation type="submission" date="2013-07" db="EMBL/GenBank/DDBJ databases">
        <title>The genome of Eucalyptus grandis.</title>
        <authorList>
            <person name="Schmutz J."/>
            <person name="Hayes R."/>
            <person name="Myburg A."/>
            <person name="Tuskan G."/>
            <person name="Grattapaglia D."/>
            <person name="Rokhsar D.S."/>
        </authorList>
    </citation>
    <scope>NUCLEOTIDE SEQUENCE</scope>
    <source>
        <tissue evidence="10">Leaf extractions</tissue>
    </source>
</reference>
<evidence type="ECO:0000256" key="2">
    <source>
        <dbReference type="ARBA" id="ARBA00004906"/>
    </source>
</evidence>
<dbReference type="GO" id="GO:0005634">
    <property type="term" value="C:nucleus"/>
    <property type="evidence" value="ECO:0000318"/>
    <property type="project" value="GO_Central"/>
</dbReference>
<dbReference type="AlphaFoldDB" id="A0A059A6G2"/>
<dbReference type="SMART" id="SM00185">
    <property type="entry name" value="ARM"/>
    <property type="match status" value="4"/>
</dbReference>
<dbReference type="InterPro" id="IPR000225">
    <property type="entry name" value="Armadillo"/>
</dbReference>
<sequence>MGANGKSRWRFSFSRSVSPPSKPGPPGEFMCSIVGSLMADPVVVSSGQTFDRVSVQVCRDLRFTPVLEDGSTPDFETFFPNLAIKSTILRWCERWGVERPLPLDYAAVEKAVRAKMASRRQEEEGDSGTGGLIRVSERELLKNVAGNPPVTYKHAVSELNRRTDRFYSSSSEESVVIAASPETPLPLKTRPCCYSSSSSSSSSEFQEIENPAQTLAPKLSSQEEESVLKLKSSDVFEQEQAVMSLRKITRSQEYRRSALCTPRVISALKPLLVSKYCNVQVNAVATMVNLSLENSNKVKIVRSGVVPLLIEVLQSGFSEAQEHAAGALFSLAIEEDNRMAIGALGALPVLLNALRSDSERTRNDSALSLYNLTLVNSNRMKLLKHNSVLRLLEMVKAGNLVSRVLLILCNLAACVDGRSAMLDGNAVRVLVGLLRRNEAKSKLDKENCVGTLYALSHGNFRFKGLMKEAGGEDVLRELEKSGSERARDKAKKLLEMVRERDDGEEEDVDWEALLESTQLSGTGCGVGGVGGRNVYSPKSLDF</sequence>
<keyword evidence="4" id="KW-0808">Transferase</keyword>
<dbReference type="FunCoup" id="A0A059A6G2">
    <property type="interactions" value="773"/>
</dbReference>
<evidence type="ECO:0000259" key="9">
    <source>
        <dbReference type="PROSITE" id="PS51698"/>
    </source>
</evidence>
<comment type="catalytic activity">
    <reaction evidence="1">
        <text>S-ubiquitinyl-[E2 ubiquitin-conjugating enzyme]-L-cysteine + [acceptor protein]-L-lysine = [E2 ubiquitin-conjugating enzyme]-L-cysteine + N(6)-ubiquitinyl-[acceptor protein]-L-lysine.</text>
        <dbReference type="EC" id="2.3.2.27"/>
    </reaction>
</comment>
<dbReference type="InterPro" id="IPR016024">
    <property type="entry name" value="ARM-type_fold"/>
</dbReference>
<dbReference type="PANTHER" id="PTHR23315:SF276">
    <property type="entry name" value="U-BOX DOMAIN-CONTAINING PROTEIN 38"/>
    <property type="match status" value="1"/>
</dbReference>
<evidence type="ECO:0000313" key="10">
    <source>
        <dbReference type="EMBL" id="KCW49324.1"/>
    </source>
</evidence>
<feature type="repeat" description="ARM" evidence="7">
    <location>
        <begin position="345"/>
        <end position="387"/>
    </location>
</feature>
<feature type="region of interest" description="Disordered" evidence="8">
    <location>
        <begin position="198"/>
        <end position="220"/>
    </location>
</feature>
<dbReference type="PROSITE" id="PS50176">
    <property type="entry name" value="ARM_REPEAT"/>
    <property type="match status" value="3"/>
</dbReference>
<dbReference type="GO" id="GO:0005737">
    <property type="term" value="C:cytoplasm"/>
    <property type="evidence" value="ECO:0000318"/>
    <property type="project" value="GO_Central"/>
</dbReference>
<dbReference type="eggNOG" id="ENOG502QPJU">
    <property type="taxonomic scope" value="Eukaryota"/>
</dbReference>
<accession>A0A059A6G2</accession>
<keyword evidence="6" id="KW-0833">Ubl conjugation pathway</keyword>
<gene>
    <name evidence="10" type="ORF">EUGRSUZ_K02878</name>
</gene>
<organism evidence="10">
    <name type="scientific">Eucalyptus grandis</name>
    <name type="common">Flooded gum</name>
    <dbReference type="NCBI Taxonomy" id="71139"/>
    <lineage>
        <taxon>Eukaryota</taxon>
        <taxon>Viridiplantae</taxon>
        <taxon>Streptophyta</taxon>
        <taxon>Embryophyta</taxon>
        <taxon>Tracheophyta</taxon>
        <taxon>Spermatophyta</taxon>
        <taxon>Magnoliopsida</taxon>
        <taxon>eudicotyledons</taxon>
        <taxon>Gunneridae</taxon>
        <taxon>Pentapetalae</taxon>
        <taxon>rosids</taxon>
        <taxon>malvids</taxon>
        <taxon>Myrtales</taxon>
        <taxon>Myrtaceae</taxon>
        <taxon>Myrtoideae</taxon>
        <taxon>Eucalypteae</taxon>
        <taxon>Eucalyptus</taxon>
    </lineage>
</organism>
<dbReference type="UniPathway" id="UPA00143"/>
<keyword evidence="5" id="KW-0677">Repeat</keyword>